<dbReference type="AlphaFoldDB" id="A0A7J7D5C4"/>
<keyword evidence="2" id="KW-1185">Reference proteome</keyword>
<dbReference type="EMBL" id="JAAARO010000010">
    <property type="protein sequence ID" value="KAF5741555.1"/>
    <property type="molecule type" value="Genomic_DNA"/>
</dbReference>
<accession>A0A7J7D5C4</accession>
<reference evidence="1 2" key="1">
    <citation type="journal article" date="2020" name="Nat. Commun.">
        <title>Genome of Tripterygium wilfordii and identification of cytochrome P450 involved in triptolide biosynthesis.</title>
        <authorList>
            <person name="Tu L."/>
            <person name="Su P."/>
            <person name="Zhang Z."/>
            <person name="Gao L."/>
            <person name="Wang J."/>
            <person name="Hu T."/>
            <person name="Zhou J."/>
            <person name="Zhang Y."/>
            <person name="Zhao Y."/>
            <person name="Liu Y."/>
            <person name="Song Y."/>
            <person name="Tong Y."/>
            <person name="Lu Y."/>
            <person name="Yang J."/>
            <person name="Xu C."/>
            <person name="Jia M."/>
            <person name="Peters R.J."/>
            <person name="Huang L."/>
            <person name="Gao W."/>
        </authorList>
    </citation>
    <scope>NUCLEOTIDE SEQUENCE [LARGE SCALE GENOMIC DNA]</scope>
    <source>
        <strain evidence="2">cv. XIE 37</strain>
        <tissue evidence="1">Leaf</tissue>
    </source>
</reference>
<evidence type="ECO:0000313" key="1">
    <source>
        <dbReference type="EMBL" id="KAF5741555.1"/>
    </source>
</evidence>
<comment type="caution">
    <text evidence="1">The sequence shown here is derived from an EMBL/GenBank/DDBJ whole genome shotgun (WGS) entry which is preliminary data.</text>
</comment>
<gene>
    <name evidence="1" type="ORF">HS088_TW10G00556</name>
</gene>
<name>A0A7J7D5C4_TRIWF</name>
<sequence length="113" mass="12984">MMFETLMMATMLPGKQQSQLWNITNFVNCMNQWAFLTLHISTTTGKMLQFHNPLVPLQLDNDFLTILAPSPEAGTEEKSAGNTQKRSWSGYWGYNRTYCLYVTGGDRWKHTSL</sequence>
<dbReference type="InParanoid" id="A0A7J7D5C4"/>
<protein>
    <submittedName>
        <fullName evidence="1">Uncharacterized protein</fullName>
    </submittedName>
</protein>
<dbReference type="Proteomes" id="UP000593562">
    <property type="component" value="Unassembled WGS sequence"/>
</dbReference>
<proteinExistence type="predicted"/>
<organism evidence="1 2">
    <name type="scientific">Tripterygium wilfordii</name>
    <name type="common">Thunder God vine</name>
    <dbReference type="NCBI Taxonomy" id="458696"/>
    <lineage>
        <taxon>Eukaryota</taxon>
        <taxon>Viridiplantae</taxon>
        <taxon>Streptophyta</taxon>
        <taxon>Embryophyta</taxon>
        <taxon>Tracheophyta</taxon>
        <taxon>Spermatophyta</taxon>
        <taxon>Magnoliopsida</taxon>
        <taxon>eudicotyledons</taxon>
        <taxon>Gunneridae</taxon>
        <taxon>Pentapetalae</taxon>
        <taxon>rosids</taxon>
        <taxon>fabids</taxon>
        <taxon>Celastrales</taxon>
        <taxon>Celastraceae</taxon>
        <taxon>Tripterygium</taxon>
    </lineage>
</organism>
<evidence type="ECO:0000313" key="2">
    <source>
        <dbReference type="Proteomes" id="UP000593562"/>
    </source>
</evidence>